<dbReference type="GO" id="GO:0003676">
    <property type="term" value="F:nucleic acid binding"/>
    <property type="evidence" value="ECO:0007669"/>
    <property type="project" value="InterPro"/>
</dbReference>
<dbReference type="AlphaFoldDB" id="A0A6A4GB53"/>
<keyword evidence="2" id="KW-1185">Reference proteome</keyword>
<dbReference type="Proteomes" id="UP000799118">
    <property type="component" value="Unassembled WGS sequence"/>
</dbReference>
<sequence>MEYALGVWYSPIYQGENRQAGSVGIANRIAKPQCLAARVAVGGLRSTSTASLNLHANLLPAPLRLNLSAFKFTARLCTLPSSHPLFPIVKRCKKCIPRFHHSPIHNLFAAFPSLRRPIETISTKKLPPLPTGISFQIAPSKEAAVESERQIDPGTTKVFSDGSGYKHNIGAAAWSRQRTAPNGELVGIILAIDVIRSSTLHMPRACILLDNQAAIRATEGDSATSGRYLIEEIRRKLRTL</sequence>
<dbReference type="EMBL" id="ML771055">
    <property type="protein sequence ID" value="KAE9382732.1"/>
    <property type="molecule type" value="Genomic_DNA"/>
</dbReference>
<protein>
    <recommendedName>
        <fullName evidence="3">RNase H type-1 domain-containing protein</fullName>
    </recommendedName>
</protein>
<dbReference type="InterPro" id="IPR036397">
    <property type="entry name" value="RNaseH_sf"/>
</dbReference>
<dbReference type="Gene3D" id="3.30.420.10">
    <property type="entry name" value="Ribonuclease H-like superfamily/Ribonuclease H"/>
    <property type="match status" value="1"/>
</dbReference>
<reference evidence="1" key="1">
    <citation type="journal article" date="2019" name="Environ. Microbiol.">
        <title>Fungal ecological strategies reflected in gene transcription - a case study of two litter decomposers.</title>
        <authorList>
            <person name="Barbi F."/>
            <person name="Kohler A."/>
            <person name="Barry K."/>
            <person name="Baskaran P."/>
            <person name="Daum C."/>
            <person name="Fauchery L."/>
            <person name="Ihrmark K."/>
            <person name="Kuo A."/>
            <person name="LaButti K."/>
            <person name="Lipzen A."/>
            <person name="Morin E."/>
            <person name="Grigoriev I.V."/>
            <person name="Henrissat B."/>
            <person name="Lindahl B."/>
            <person name="Martin F."/>
        </authorList>
    </citation>
    <scope>NUCLEOTIDE SEQUENCE</scope>
    <source>
        <strain evidence="1">JB14</strain>
    </source>
</reference>
<feature type="non-terminal residue" evidence="1">
    <location>
        <position position="240"/>
    </location>
</feature>
<dbReference type="OrthoDB" id="3051850at2759"/>
<evidence type="ECO:0000313" key="1">
    <source>
        <dbReference type="EMBL" id="KAE9382732.1"/>
    </source>
</evidence>
<gene>
    <name evidence="1" type="ORF">BT96DRAFT_845121</name>
</gene>
<proteinExistence type="predicted"/>
<name>A0A6A4GB53_9AGAR</name>
<organism evidence="1 2">
    <name type="scientific">Gymnopus androsaceus JB14</name>
    <dbReference type="NCBI Taxonomy" id="1447944"/>
    <lineage>
        <taxon>Eukaryota</taxon>
        <taxon>Fungi</taxon>
        <taxon>Dikarya</taxon>
        <taxon>Basidiomycota</taxon>
        <taxon>Agaricomycotina</taxon>
        <taxon>Agaricomycetes</taxon>
        <taxon>Agaricomycetidae</taxon>
        <taxon>Agaricales</taxon>
        <taxon>Marasmiineae</taxon>
        <taxon>Omphalotaceae</taxon>
        <taxon>Gymnopus</taxon>
    </lineage>
</organism>
<evidence type="ECO:0008006" key="3">
    <source>
        <dbReference type="Google" id="ProtNLM"/>
    </source>
</evidence>
<evidence type="ECO:0000313" key="2">
    <source>
        <dbReference type="Proteomes" id="UP000799118"/>
    </source>
</evidence>
<accession>A0A6A4GB53</accession>